<dbReference type="AlphaFoldDB" id="A0A0F9X9L7"/>
<dbReference type="EMBL" id="LAZR01000069">
    <property type="protein sequence ID" value="KKN95681.1"/>
    <property type="molecule type" value="Genomic_DNA"/>
</dbReference>
<accession>A0A0F9X9L7</accession>
<proteinExistence type="predicted"/>
<protein>
    <submittedName>
        <fullName evidence="1">Uncharacterized protein</fullName>
    </submittedName>
</protein>
<name>A0A0F9X9L7_9ZZZZ</name>
<reference evidence="1" key="1">
    <citation type="journal article" date="2015" name="Nature">
        <title>Complex archaea that bridge the gap between prokaryotes and eukaryotes.</title>
        <authorList>
            <person name="Spang A."/>
            <person name="Saw J.H."/>
            <person name="Jorgensen S.L."/>
            <person name="Zaremba-Niedzwiedzka K."/>
            <person name="Martijn J."/>
            <person name="Lind A.E."/>
            <person name="van Eijk R."/>
            <person name="Schleper C."/>
            <person name="Guy L."/>
            <person name="Ettema T.J."/>
        </authorList>
    </citation>
    <scope>NUCLEOTIDE SEQUENCE</scope>
</reference>
<gene>
    <name evidence="1" type="ORF">LCGC14_0175500</name>
</gene>
<comment type="caution">
    <text evidence="1">The sequence shown here is derived from an EMBL/GenBank/DDBJ whole genome shotgun (WGS) entry which is preliminary data.</text>
</comment>
<sequence>MSEENIDKLAETIKACFMDAEFMEDVWKYFLNEIDGWDKTGDHSEEDHECMLNMYVRFDRETGNYENTEYQNSDQTNQPFSTESTVVVAIMVCPGFDNSKDQMQTDFIQMIDQVLYD</sequence>
<evidence type="ECO:0000313" key="1">
    <source>
        <dbReference type="EMBL" id="KKN95681.1"/>
    </source>
</evidence>
<organism evidence="1">
    <name type="scientific">marine sediment metagenome</name>
    <dbReference type="NCBI Taxonomy" id="412755"/>
    <lineage>
        <taxon>unclassified sequences</taxon>
        <taxon>metagenomes</taxon>
        <taxon>ecological metagenomes</taxon>
    </lineage>
</organism>